<reference evidence="1 2" key="1">
    <citation type="submission" date="2015-04" db="EMBL/GenBank/DDBJ databases">
        <title>Genome sequence of aromatic hydrocarbons-degrading Sphingobium chungbukense DJ77.</title>
        <authorList>
            <person name="Kim Y.-C."/>
            <person name="Chae J.-C."/>
        </authorList>
    </citation>
    <scope>NUCLEOTIDE SEQUENCE [LARGE SCALE GENOMIC DNA]</scope>
    <source>
        <strain evidence="1 2">DJ77</strain>
    </source>
</reference>
<dbReference type="EMBL" id="LBIC01000020">
    <property type="protein sequence ID" value="KKW89531.1"/>
    <property type="molecule type" value="Genomic_DNA"/>
</dbReference>
<dbReference type="AlphaFoldDB" id="A0A0M3AKQ7"/>
<proteinExistence type="predicted"/>
<comment type="caution">
    <text evidence="1">The sequence shown here is derived from an EMBL/GenBank/DDBJ whole genome shotgun (WGS) entry which is preliminary data.</text>
</comment>
<accession>A0A0M3AKQ7</accession>
<name>A0A0M3AKQ7_9SPHN</name>
<dbReference type="PATRIC" id="fig|56193.3.peg.5310"/>
<sequence length="75" mass="7776">MRFGIPVAGAALVRQQERSFHPGISPDGLVRPDSSADLRAGSQELMQAILAGSPLLEGKAAIANCGGMDLAAFIR</sequence>
<protein>
    <submittedName>
        <fullName evidence="1">Uncharacterized protein</fullName>
    </submittedName>
</protein>
<gene>
    <name evidence="1" type="ORF">YP76_25140</name>
</gene>
<evidence type="ECO:0000313" key="2">
    <source>
        <dbReference type="Proteomes" id="UP000033874"/>
    </source>
</evidence>
<evidence type="ECO:0000313" key="1">
    <source>
        <dbReference type="EMBL" id="KKW89531.1"/>
    </source>
</evidence>
<dbReference type="Proteomes" id="UP000033874">
    <property type="component" value="Unassembled WGS sequence"/>
</dbReference>
<organism evidence="1 2">
    <name type="scientific">Sphingobium chungbukense</name>
    <dbReference type="NCBI Taxonomy" id="56193"/>
    <lineage>
        <taxon>Bacteria</taxon>
        <taxon>Pseudomonadati</taxon>
        <taxon>Pseudomonadota</taxon>
        <taxon>Alphaproteobacteria</taxon>
        <taxon>Sphingomonadales</taxon>
        <taxon>Sphingomonadaceae</taxon>
        <taxon>Sphingobium</taxon>
    </lineage>
</organism>
<keyword evidence="2" id="KW-1185">Reference proteome</keyword>